<name>A0A2T7EJX9_9POAL</name>
<dbReference type="AlphaFoldDB" id="A0A2T7EJX9"/>
<dbReference type="OrthoDB" id="10647139at2759"/>
<dbReference type="Proteomes" id="UP000244336">
    <property type="component" value="Chromosome 2"/>
</dbReference>
<dbReference type="EMBL" id="CM009750">
    <property type="protein sequence ID" value="PUZ68123.1"/>
    <property type="molecule type" value="Genomic_DNA"/>
</dbReference>
<organism evidence="1 2">
    <name type="scientific">Panicum hallii var. hallii</name>
    <dbReference type="NCBI Taxonomy" id="1504633"/>
    <lineage>
        <taxon>Eukaryota</taxon>
        <taxon>Viridiplantae</taxon>
        <taxon>Streptophyta</taxon>
        <taxon>Embryophyta</taxon>
        <taxon>Tracheophyta</taxon>
        <taxon>Spermatophyta</taxon>
        <taxon>Magnoliopsida</taxon>
        <taxon>Liliopsida</taxon>
        <taxon>Poales</taxon>
        <taxon>Poaceae</taxon>
        <taxon>PACMAD clade</taxon>
        <taxon>Panicoideae</taxon>
        <taxon>Panicodae</taxon>
        <taxon>Paniceae</taxon>
        <taxon>Panicinae</taxon>
        <taxon>Panicum</taxon>
        <taxon>Panicum sect. Panicum</taxon>
    </lineage>
</organism>
<reference evidence="1 2" key="1">
    <citation type="submission" date="2018-04" db="EMBL/GenBank/DDBJ databases">
        <title>WGS assembly of Panicum hallii var. hallii HAL2.</title>
        <authorList>
            <person name="Lovell J."/>
            <person name="Jenkins J."/>
            <person name="Lowry D."/>
            <person name="Mamidi S."/>
            <person name="Sreedasyam A."/>
            <person name="Weng X."/>
            <person name="Barry K."/>
            <person name="Bonette J."/>
            <person name="Campitelli B."/>
            <person name="Daum C."/>
            <person name="Gordon S."/>
            <person name="Gould B."/>
            <person name="Lipzen A."/>
            <person name="MacQueen A."/>
            <person name="Palacio-Mejia J."/>
            <person name="Plott C."/>
            <person name="Shakirov E."/>
            <person name="Shu S."/>
            <person name="Yoshinaga Y."/>
            <person name="Zane M."/>
            <person name="Rokhsar D."/>
            <person name="Grimwood J."/>
            <person name="Schmutz J."/>
            <person name="Juenger T."/>
        </authorList>
    </citation>
    <scope>NUCLEOTIDE SEQUENCE [LARGE SCALE GENOMIC DNA]</scope>
    <source>
        <strain evidence="2">cv. HAL2</strain>
    </source>
</reference>
<dbReference type="Gramene" id="PUZ68123">
    <property type="protein sequence ID" value="PUZ68123"/>
    <property type="gene ID" value="GQ55_2G000300"/>
</dbReference>
<protein>
    <submittedName>
        <fullName evidence="1">Uncharacterized protein</fullName>
    </submittedName>
</protein>
<keyword evidence="2" id="KW-1185">Reference proteome</keyword>
<evidence type="ECO:0000313" key="1">
    <source>
        <dbReference type="EMBL" id="PUZ68123.1"/>
    </source>
</evidence>
<gene>
    <name evidence="1" type="ORF">GQ55_2G000300</name>
</gene>
<accession>A0A2T7EJX9</accession>
<evidence type="ECO:0000313" key="2">
    <source>
        <dbReference type="Proteomes" id="UP000244336"/>
    </source>
</evidence>
<sequence length="351" mass="35990">MAAAGLVIYLSLGSGGESLHLWVGQVDADHGLPEPRADVGQDVGVAVVRDGLDDGAGAARRVAALEDAGADEDAVAAELHHERGVGGRGDSPRGELDDGEAAQLLGLHDEVVRRGDALGVGEDLVVVHVAERADVAHDGADVAHGLDDVARAGLPLGADHGGALADAAQRLPEVAAAAHEGDAEVVLVDVVRVVGERQHLALVHVVHADGLQDLGLHEVADARLGHDRDGDGALDVADEPRVGHARHAALRADVGGDALQRHDGAGPGLLGDARLLRRDDVHDDAAAQHLRQAHLDGEGGRLRLLGGLQQGGAVVAVDGDHAAAVAVGRHSYLVLSPSGLSLVLSSWERRR</sequence>
<proteinExistence type="predicted"/>